<reference evidence="2 3" key="1">
    <citation type="submission" date="2014-04" db="EMBL/GenBank/DDBJ databases">
        <title>Whole genome of Muricauda olearia.</title>
        <authorList>
            <person name="Zhang X.-H."/>
            <person name="Tang K."/>
        </authorList>
    </citation>
    <scope>NUCLEOTIDE SEQUENCE [LARGE SCALE GENOMIC DNA]</scope>
    <source>
        <strain evidence="2 3">Th120</strain>
    </source>
</reference>
<comment type="caution">
    <text evidence="2">The sequence shown here is derived from an EMBL/GenBank/DDBJ whole genome shotgun (WGS) entry which is preliminary data.</text>
</comment>
<dbReference type="AlphaFoldDB" id="A0A444VKG2"/>
<accession>A0A444VKG2</accession>
<dbReference type="CDD" id="cd00102">
    <property type="entry name" value="IPT"/>
    <property type="match status" value="1"/>
</dbReference>
<keyword evidence="3" id="KW-1185">Reference proteome</keyword>
<dbReference type="SMART" id="SM00429">
    <property type="entry name" value="IPT"/>
    <property type="match status" value="2"/>
</dbReference>
<dbReference type="RefSeq" id="WP_129654319.1">
    <property type="nucleotide sequence ID" value="NZ_ML142910.1"/>
</dbReference>
<evidence type="ECO:0000313" key="2">
    <source>
        <dbReference type="EMBL" id="RYC51265.1"/>
    </source>
</evidence>
<feature type="domain" description="IPT/TIG" evidence="1">
    <location>
        <begin position="118"/>
        <end position="201"/>
    </location>
</feature>
<dbReference type="Proteomes" id="UP000290261">
    <property type="component" value="Unassembled WGS sequence"/>
</dbReference>
<evidence type="ECO:0000313" key="3">
    <source>
        <dbReference type="Proteomes" id="UP000290261"/>
    </source>
</evidence>
<dbReference type="SUPFAM" id="SSF81296">
    <property type="entry name" value="E set domains"/>
    <property type="match status" value="2"/>
</dbReference>
<evidence type="ECO:0000259" key="1">
    <source>
        <dbReference type="SMART" id="SM00429"/>
    </source>
</evidence>
<dbReference type="InterPro" id="IPR014756">
    <property type="entry name" value="Ig_E-set"/>
</dbReference>
<sequence>MKKAILIGLSLVSMTFYTSCNENEDVVPELELEDVQVLGVSPEAAQPGTVVTITGKYFSRVWRNNIVKFNGVQAEVNSASTRRLDVVVPEGASSGPISVAFRANSTTSSFDFTVLEKIPTISRFSPTSGAAGTYVSIEGTNFKANPQANIVRFGDVEGVVIKTDSAATKLKVKVPEGAVTGKISVTADSLTGESEEDFVVQ</sequence>
<dbReference type="Pfam" id="PF01833">
    <property type="entry name" value="TIG"/>
    <property type="match status" value="2"/>
</dbReference>
<organism evidence="2 3">
    <name type="scientific">Flagellimonas olearia</name>
    <dbReference type="NCBI Taxonomy" id="552546"/>
    <lineage>
        <taxon>Bacteria</taxon>
        <taxon>Pseudomonadati</taxon>
        <taxon>Bacteroidota</taxon>
        <taxon>Flavobacteriia</taxon>
        <taxon>Flavobacteriales</taxon>
        <taxon>Flavobacteriaceae</taxon>
        <taxon>Flagellimonas</taxon>
    </lineage>
</organism>
<name>A0A444VKG2_9FLAO</name>
<gene>
    <name evidence="2" type="ORF">DN53_13740</name>
</gene>
<feature type="domain" description="IPT/TIG" evidence="1">
    <location>
        <begin position="34"/>
        <end position="115"/>
    </location>
</feature>
<protein>
    <recommendedName>
        <fullName evidence="1">IPT/TIG domain-containing protein</fullName>
    </recommendedName>
</protein>
<proteinExistence type="predicted"/>
<dbReference type="Gene3D" id="2.60.40.10">
    <property type="entry name" value="Immunoglobulins"/>
    <property type="match status" value="2"/>
</dbReference>
<dbReference type="InterPro" id="IPR002909">
    <property type="entry name" value="IPT_dom"/>
</dbReference>
<dbReference type="EMBL" id="JJMP01000006">
    <property type="protein sequence ID" value="RYC51265.1"/>
    <property type="molecule type" value="Genomic_DNA"/>
</dbReference>
<dbReference type="InterPro" id="IPR013783">
    <property type="entry name" value="Ig-like_fold"/>
</dbReference>